<dbReference type="GO" id="GO:0052689">
    <property type="term" value="F:carboxylic ester hydrolase activity"/>
    <property type="evidence" value="ECO:0007669"/>
    <property type="project" value="TreeGrafter"/>
</dbReference>
<dbReference type="PANTHER" id="PTHR43265:SF1">
    <property type="entry name" value="ESTERASE ESTD"/>
    <property type="match status" value="1"/>
</dbReference>
<dbReference type="AlphaFoldDB" id="A0A1H4BZJ1"/>
<accession>A0A1H4BZJ1</accession>
<dbReference type="EMBL" id="FNQK01000017">
    <property type="protein sequence ID" value="SEA53242.1"/>
    <property type="molecule type" value="Genomic_DNA"/>
</dbReference>
<name>A0A1H4BZJ1_BIZPA</name>
<dbReference type="Proteomes" id="UP000198846">
    <property type="component" value="Unassembled WGS sequence"/>
</dbReference>
<dbReference type="PANTHER" id="PTHR43265">
    <property type="entry name" value="ESTERASE ESTD"/>
    <property type="match status" value="1"/>
</dbReference>
<evidence type="ECO:0000313" key="1">
    <source>
        <dbReference type="EMBL" id="SEA53242.1"/>
    </source>
</evidence>
<gene>
    <name evidence="1" type="ORF">SAMN04487990_11710</name>
</gene>
<dbReference type="InterPro" id="IPR053145">
    <property type="entry name" value="AB_hydrolase_Est10"/>
</dbReference>
<sequence length="186" mass="20842">MLAGPGINGDKLMLSQKAALERIMGLNEMQIAQGQNFLKGAYDIIVESNLDNIKLKDSINSFFINKYSDLLPENQRKAIVNQITEYEIVSLLKSKPSIYLSKVKCPILALNGCKDFQVPAKENLQAIKKILVESGNKNVETLELENLNHLFQECKTGVSNEYSQIEQTISPAVLELITGWIKEQTK</sequence>
<organism evidence="1 2">
    <name type="scientific">Bizionia paragorgiae</name>
    <dbReference type="NCBI Taxonomy" id="283786"/>
    <lineage>
        <taxon>Bacteria</taxon>
        <taxon>Pseudomonadati</taxon>
        <taxon>Bacteroidota</taxon>
        <taxon>Flavobacteriia</taxon>
        <taxon>Flavobacteriales</taxon>
        <taxon>Flavobacteriaceae</taxon>
        <taxon>Bizionia</taxon>
    </lineage>
</organism>
<evidence type="ECO:0000313" key="2">
    <source>
        <dbReference type="Proteomes" id="UP000198846"/>
    </source>
</evidence>
<dbReference type="STRING" id="283786.SAMN04487990_11710"/>
<dbReference type="SUPFAM" id="SSF53474">
    <property type="entry name" value="alpha/beta-Hydrolases"/>
    <property type="match status" value="1"/>
</dbReference>
<dbReference type="Gene3D" id="3.40.50.1820">
    <property type="entry name" value="alpha/beta hydrolase"/>
    <property type="match status" value="1"/>
</dbReference>
<reference evidence="2" key="1">
    <citation type="submission" date="2016-10" db="EMBL/GenBank/DDBJ databases">
        <authorList>
            <person name="Varghese N."/>
            <person name="Submissions S."/>
        </authorList>
    </citation>
    <scope>NUCLEOTIDE SEQUENCE [LARGE SCALE GENOMIC DNA]</scope>
    <source>
        <strain evidence="2">DSM 23842</strain>
    </source>
</reference>
<keyword evidence="2" id="KW-1185">Reference proteome</keyword>
<protein>
    <submittedName>
        <fullName evidence="1">Uncharacterized protein</fullName>
    </submittedName>
</protein>
<proteinExistence type="predicted"/>
<dbReference type="InterPro" id="IPR029058">
    <property type="entry name" value="AB_hydrolase_fold"/>
</dbReference>